<sequence length="60" mass="6329">MTVVLVLSGVLGDRIPILSSTFAWIRIKLAASCPLCLLSQATSVPCPPSNISHSTSNLFT</sequence>
<reference evidence="1 2" key="1">
    <citation type="submission" date="2021-06" db="EMBL/GenBank/DDBJ databases">
        <authorList>
            <person name="Palmer J.M."/>
        </authorList>
    </citation>
    <scope>NUCLEOTIDE SEQUENCE [LARGE SCALE GENOMIC DNA]</scope>
    <source>
        <strain evidence="1 2">AS_MEX2019</strain>
        <tissue evidence="1">Muscle</tissue>
    </source>
</reference>
<protein>
    <submittedName>
        <fullName evidence="1">Uncharacterized protein</fullName>
    </submittedName>
</protein>
<evidence type="ECO:0000313" key="1">
    <source>
        <dbReference type="EMBL" id="MEQ2297026.1"/>
    </source>
</evidence>
<dbReference type="EMBL" id="JAHRIP010041269">
    <property type="protein sequence ID" value="MEQ2297026.1"/>
    <property type="molecule type" value="Genomic_DNA"/>
</dbReference>
<dbReference type="Proteomes" id="UP001469553">
    <property type="component" value="Unassembled WGS sequence"/>
</dbReference>
<accession>A0ABV0YTB1</accession>
<keyword evidence="2" id="KW-1185">Reference proteome</keyword>
<comment type="caution">
    <text evidence="1">The sequence shown here is derived from an EMBL/GenBank/DDBJ whole genome shotgun (WGS) entry which is preliminary data.</text>
</comment>
<evidence type="ECO:0000313" key="2">
    <source>
        <dbReference type="Proteomes" id="UP001469553"/>
    </source>
</evidence>
<proteinExistence type="predicted"/>
<feature type="non-terminal residue" evidence="1">
    <location>
        <position position="60"/>
    </location>
</feature>
<name>A0ABV0YTB1_9TELE</name>
<gene>
    <name evidence="1" type="ORF">AMECASPLE_030515</name>
</gene>
<organism evidence="1 2">
    <name type="scientific">Ameca splendens</name>
    <dbReference type="NCBI Taxonomy" id="208324"/>
    <lineage>
        <taxon>Eukaryota</taxon>
        <taxon>Metazoa</taxon>
        <taxon>Chordata</taxon>
        <taxon>Craniata</taxon>
        <taxon>Vertebrata</taxon>
        <taxon>Euteleostomi</taxon>
        <taxon>Actinopterygii</taxon>
        <taxon>Neopterygii</taxon>
        <taxon>Teleostei</taxon>
        <taxon>Neoteleostei</taxon>
        <taxon>Acanthomorphata</taxon>
        <taxon>Ovalentaria</taxon>
        <taxon>Atherinomorphae</taxon>
        <taxon>Cyprinodontiformes</taxon>
        <taxon>Goodeidae</taxon>
        <taxon>Ameca</taxon>
    </lineage>
</organism>